<evidence type="ECO:0000259" key="1">
    <source>
        <dbReference type="Pfam" id="PF12728"/>
    </source>
</evidence>
<sequence length="102" mass="11533">MVVIVLGIKRSQSNAFGKNQFAGERERSLMVVENRFLPLTDVADLLNVSIAQARALVRTGDLRAIKVGGRGQWRVEKSEIEAYIQRMYERTEHEIKSGSIDD</sequence>
<dbReference type="InterPro" id="IPR041657">
    <property type="entry name" value="HTH_17"/>
</dbReference>
<dbReference type="AlphaFoldDB" id="A0A366IK47"/>
<name>A0A366IK47_9MICO</name>
<evidence type="ECO:0000313" key="3">
    <source>
        <dbReference type="Proteomes" id="UP000253509"/>
    </source>
</evidence>
<dbReference type="NCBIfam" id="TIGR01764">
    <property type="entry name" value="excise"/>
    <property type="match status" value="1"/>
</dbReference>
<dbReference type="InterPro" id="IPR010093">
    <property type="entry name" value="SinI_DNA-bd"/>
</dbReference>
<organism evidence="2 3">
    <name type="scientific">Brevibacterium celere</name>
    <dbReference type="NCBI Taxonomy" id="225845"/>
    <lineage>
        <taxon>Bacteria</taxon>
        <taxon>Bacillati</taxon>
        <taxon>Actinomycetota</taxon>
        <taxon>Actinomycetes</taxon>
        <taxon>Micrococcales</taxon>
        <taxon>Brevibacteriaceae</taxon>
        <taxon>Brevibacterium</taxon>
    </lineage>
</organism>
<keyword evidence="3" id="KW-1185">Reference proteome</keyword>
<gene>
    <name evidence="2" type="ORF">DFO65_10395</name>
</gene>
<accession>A0A366IK47</accession>
<dbReference type="Pfam" id="PF12728">
    <property type="entry name" value="HTH_17"/>
    <property type="match status" value="1"/>
</dbReference>
<feature type="domain" description="Helix-turn-helix" evidence="1">
    <location>
        <begin position="40"/>
        <end position="86"/>
    </location>
</feature>
<reference evidence="2 3" key="1">
    <citation type="submission" date="2018-06" db="EMBL/GenBank/DDBJ databases">
        <title>Freshwater and sediment microbial communities from various areas in North America, analyzing microbe dynamics in response to fracking.</title>
        <authorList>
            <person name="Lamendella R."/>
        </authorList>
    </citation>
    <scope>NUCLEOTIDE SEQUENCE [LARGE SCALE GENOMIC DNA]</scope>
    <source>
        <strain evidence="2 3">3b_TX</strain>
    </source>
</reference>
<protein>
    <submittedName>
        <fullName evidence="2">Excisionase family DNA binding protein</fullName>
    </submittedName>
</protein>
<dbReference type="EMBL" id="QNSB01000003">
    <property type="protein sequence ID" value="RBP72804.1"/>
    <property type="molecule type" value="Genomic_DNA"/>
</dbReference>
<proteinExistence type="predicted"/>
<dbReference type="GO" id="GO:0003677">
    <property type="term" value="F:DNA binding"/>
    <property type="evidence" value="ECO:0007669"/>
    <property type="project" value="InterPro"/>
</dbReference>
<dbReference type="Proteomes" id="UP000253509">
    <property type="component" value="Unassembled WGS sequence"/>
</dbReference>
<comment type="caution">
    <text evidence="2">The sequence shown here is derived from an EMBL/GenBank/DDBJ whole genome shotgun (WGS) entry which is preliminary data.</text>
</comment>
<evidence type="ECO:0000313" key="2">
    <source>
        <dbReference type="EMBL" id="RBP72804.1"/>
    </source>
</evidence>